<feature type="transmembrane region" description="Helical" evidence="11">
    <location>
        <begin position="413"/>
        <end position="430"/>
    </location>
</feature>
<dbReference type="EMBL" id="JT416366">
    <property type="protein sequence ID" value="AHH42029.1"/>
    <property type="molecule type" value="mRNA"/>
</dbReference>
<evidence type="ECO:0000256" key="1">
    <source>
        <dbReference type="ARBA" id="ARBA00004337"/>
    </source>
</evidence>
<keyword evidence="8 11" id="KW-0472">Membrane</keyword>
<dbReference type="AlphaFoldDB" id="W5UIQ3"/>
<feature type="transmembrane region" description="Helical" evidence="11">
    <location>
        <begin position="272"/>
        <end position="288"/>
    </location>
</feature>
<dbReference type="InterPro" id="IPR000644">
    <property type="entry name" value="CBS_dom"/>
</dbReference>
<feature type="transmembrane region" description="Helical" evidence="11">
    <location>
        <begin position="102"/>
        <end position="124"/>
    </location>
</feature>
<dbReference type="Pfam" id="PF00571">
    <property type="entry name" value="CBS"/>
    <property type="match status" value="1"/>
</dbReference>
<keyword evidence="9 11" id="KW-0868">Chloride</keyword>
<feature type="transmembrane region" description="Helical" evidence="11">
    <location>
        <begin position="496"/>
        <end position="517"/>
    </location>
</feature>
<evidence type="ECO:0000259" key="12">
    <source>
        <dbReference type="PROSITE" id="PS51371"/>
    </source>
</evidence>
<dbReference type="PRINTS" id="PR00762">
    <property type="entry name" value="CLCHANNEL"/>
</dbReference>
<feature type="transmembrane region" description="Helical" evidence="11">
    <location>
        <begin position="552"/>
        <end position="574"/>
    </location>
</feature>
<dbReference type="STRING" id="7998.ENSIPUP00000034058"/>
<evidence type="ECO:0000256" key="9">
    <source>
        <dbReference type="ARBA" id="ARBA00023214"/>
    </source>
</evidence>
<dbReference type="SUPFAM" id="SSF81340">
    <property type="entry name" value="Clc chloride channel"/>
    <property type="match status" value="1"/>
</dbReference>
<keyword evidence="6 11" id="KW-0406">Ion transport</keyword>
<dbReference type="PANTHER" id="PTHR45711">
    <property type="entry name" value="CHLORIDE CHANNEL PROTEIN"/>
    <property type="match status" value="1"/>
</dbReference>
<feature type="transmembrane region" description="Helical" evidence="11">
    <location>
        <begin position="300"/>
        <end position="324"/>
    </location>
</feature>
<evidence type="ECO:0000256" key="5">
    <source>
        <dbReference type="ARBA" id="ARBA00022989"/>
    </source>
</evidence>
<comment type="similarity">
    <text evidence="11">Belongs to the chloride channel (TC 2.A.49) family.</text>
</comment>
<reference evidence="13" key="1">
    <citation type="journal article" date="2012" name="BMC Genomics">
        <title>Efficient assembly and annotation of the transcriptome of catfish by RNA-Seq analysis of a doubled haploid homozygote.</title>
        <authorList>
            <person name="Liu S."/>
            <person name="Zhang Y."/>
            <person name="Zhou Z."/>
            <person name="Waldbieser G."/>
            <person name="Sun F."/>
            <person name="Lu J."/>
            <person name="Zhang J."/>
            <person name="Jiang Y."/>
            <person name="Zhang H."/>
            <person name="Wang X."/>
            <person name="Rajendran K.V."/>
            <person name="Khoo L."/>
            <person name="Kucuktas H."/>
            <person name="Peatman E."/>
            <person name="Liu Z."/>
        </authorList>
    </citation>
    <scope>NUCLEOTIDE SEQUENCE</scope>
    <source>
        <tissue evidence="13">Mixed</tissue>
    </source>
</reference>
<sequence length="807" mass="88928">MENNGFCNDKYGNESSDDDLVDVSASAQDLLEDLPYDEQYYGQGYSTGGRGQNGTAKLLDLLDDGLHGLGTYDDFNTIDWVREKSKDRDRHREISKKKRQSVLDLLLSVSDAFSGWLLMLLIGLMSGALAGGIDIATHWLTDLKEGICMNGFWFNHEHCCWDSKETTFQEREKCPNWKSWAELTVGVNEGASAYVVNYLMYVSWALLFSYLAVVIVRAFAPYACGSGIPEIKTILSGFIIRGYLGKWTLVIKTITLVLAVSSGLSLGKEGPLVHVACCCGNILCHLFTKYRKNEAKRREVLSAASAVGVSVAFGAPIGGVLFSLEEVSYYFPLKTMWRSFFAALVAAFTLRSINPFGNSQLVLFYVEFHNPWHFLELFPFVLLGIFGGLWGAFFIRANMAWCRWRKNTRLGQYPVLEVVLVALATALLAFPNDYTRMSGSQLISELFNDCSLLDSSQLCDYTTQVQGGAMNGNLSHGANFSNGLSERAAGPGVYTAIWQLALAILFKTLTTVVTFGMKVPSGLFIPSMAVGAIAGRLLGIGMEQLAFYHHDWSIFSGCCITPGLYAMLGAAACLGGVTRMTVSLVVIMFELTGGLEYIVPLMAATMTSKWVADALGREGIYEAHIRLNGYPFLEPKEEFEHKTLAMDVMRPRQSDPPLSVLTQSGMSVDQVEAIIADTSYSGFPIVVSQESPRLVGFVLRRDLVISIDNARRCQEGIVGASQVLFTEQTSNPVGPPPLSLRSIIDLSPLAITDHTPIDITVDIFRKLGLRQCLVTQNGRLLGIITKKDILKHMAQMTNRDPESILFN</sequence>
<dbReference type="FunFam" id="1.10.3080.10:FF:000016">
    <property type="entry name" value="Chloride channel protein"/>
    <property type="match status" value="1"/>
</dbReference>
<dbReference type="InterPro" id="IPR046342">
    <property type="entry name" value="CBS_dom_sf"/>
</dbReference>
<organism evidence="13">
    <name type="scientific">Ictalurus punctatus</name>
    <name type="common">Channel catfish</name>
    <name type="synonym">Silurus punctatus</name>
    <dbReference type="NCBI Taxonomy" id="7998"/>
    <lineage>
        <taxon>Eukaryota</taxon>
        <taxon>Metazoa</taxon>
        <taxon>Chordata</taxon>
        <taxon>Craniata</taxon>
        <taxon>Vertebrata</taxon>
        <taxon>Euteleostomi</taxon>
        <taxon>Actinopterygii</taxon>
        <taxon>Neopterygii</taxon>
        <taxon>Teleostei</taxon>
        <taxon>Ostariophysi</taxon>
        <taxon>Siluriformes</taxon>
        <taxon>Ictaluridae</taxon>
        <taxon>Ictalurus</taxon>
    </lineage>
</organism>
<feature type="transmembrane region" description="Helical" evidence="11">
    <location>
        <begin position="244"/>
        <end position="266"/>
    </location>
</feature>
<keyword evidence="3 11" id="KW-0812">Transmembrane</keyword>
<evidence type="ECO:0000313" key="13">
    <source>
        <dbReference type="EMBL" id="AHH42029.1"/>
    </source>
</evidence>
<dbReference type="GO" id="GO:0005769">
    <property type="term" value="C:early endosome"/>
    <property type="evidence" value="ECO:0007669"/>
    <property type="project" value="TreeGrafter"/>
</dbReference>
<dbReference type="SMART" id="SM00116">
    <property type="entry name" value="CBS"/>
    <property type="match status" value="2"/>
</dbReference>
<dbReference type="GeneID" id="108267828"/>
<dbReference type="GO" id="GO:0010008">
    <property type="term" value="C:endosome membrane"/>
    <property type="evidence" value="ECO:0007669"/>
    <property type="project" value="UniProtKB-SubCell"/>
</dbReference>
<feature type="domain" description="CBS" evidence="12">
    <location>
        <begin position="743"/>
        <end position="802"/>
    </location>
</feature>
<dbReference type="KEGG" id="ipu:108267828"/>
<dbReference type="Gene3D" id="3.90.1280.20">
    <property type="match status" value="1"/>
</dbReference>
<evidence type="ECO:0000313" key="15">
    <source>
        <dbReference type="RefSeq" id="XP_017327757.1"/>
    </source>
</evidence>
<evidence type="ECO:0000256" key="7">
    <source>
        <dbReference type="ARBA" id="ARBA00023122"/>
    </source>
</evidence>
<reference evidence="15" key="3">
    <citation type="submission" date="2025-04" db="UniProtKB">
        <authorList>
            <consortium name="RefSeq"/>
        </authorList>
    </citation>
    <scope>IDENTIFICATION</scope>
    <source>
        <tissue evidence="15">Blood</tissue>
    </source>
</reference>
<keyword evidence="14" id="KW-1185">Reference proteome</keyword>
<keyword evidence="7 10" id="KW-0129">CBS domain</keyword>
<dbReference type="PROSITE" id="PS51371">
    <property type="entry name" value="CBS"/>
    <property type="match status" value="2"/>
</dbReference>
<keyword evidence="5 11" id="KW-1133">Transmembrane helix</keyword>
<keyword evidence="2 11" id="KW-0813">Transport</keyword>
<comment type="subcellular location">
    <subcellularLocation>
        <location evidence="1">Endosome membrane</location>
        <topology evidence="1">Multi-pass membrane protein</topology>
    </subcellularLocation>
    <subcellularLocation>
        <location evidence="11">Membrane</location>
        <topology evidence="11">Multi-pass membrane protein</topology>
    </subcellularLocation>
</comment>
<dbReference type="Gene3D" id="3.10.580.20">
    <property type="match status" value="1"/>
</dbReference>
<dbReference type="CTD" id="557584"/>
<evidence type="ECO:0000313" key="14">
    <source>
        <dbReference type="Proteomes" id="UP000221080"/>
    </source>
</evidence>
<feature type="transmembrane region" description="Helical" evidence="11">
    <location>
        <begin position="523"/>
        <end position="540"/>
    </location>
</feature>
<evidence type="ECO:0000256" key="11">
    <source>
        <dbReference type="RuleBase" id="RU361221"/>
    </source>
</evidence>
<feature type="transmembrane region" description="Helical" evidence="11">
    <location>
        <begin position="580"/>
        <end position="599"/>
    </location>
</feature>
<evidence type="ECO:0000256" key="10">
    <source>
        <dbReference type="PROSITE-ProRule" id="PRU00703"/>
    </source>
</evidence>
<keyword evidence="4" id="KW-0967">Endosome</keyword>
<dbReference type="OrthoDB" id="44789at2759"/>
<dbReference type="SUPFAM" id="SSF54631">
    <property type="entry name" value="CBS-domain pair"/>
    <property type="match status" value="1"/>
</dbReference>
<dbReference type="Gene3D" id="1.10.3080.10">
    <property type="entry name" value="Clc chloride channel"/>
    <property type="match status" value="1"/>
</dbReference>
<dbReference type="CDD" id="cd03684">
    <property type="entry name" value="ClC_3_like"/>
    <property type="match status" value="1"/>
</dbReference>
<dbReference type="FunFam" id="3.90.1280.20:FF:000003">
    <property type="entry name" value="Chloride channel protein"/>
    <property type="match status" value="1"/>
</dbReference>
<feature type="transmembrane region" description="Helical" evidence="11">
    <location>
        <begin position="374"/>
        <end position="393"/>
    </location>
</feature>
<evidence type="ECO:0000256" key="3">
    <source>
        <dbReference type="ARBA" id="ARBA00022692"/>
    </source>
</evidence>
<dbReference type="GO" id="GO:0005886">
    <property type="term" value="C:plasma membrane"/>
    <property type="evidence" value="ECO:0007669"/>
    <property type="project" value="TreeGrafter"/>
</dbReference>
<dbReference type="GO" id="GO:0005247">
    <property type="term" value="F:voltage-gated chloride channel activity"/>
    <property type="evidence" value="ECO:0007669"/>
    <property type="project" value="TreeGrafter"/>
</dbReference>
<evidence type="ECO:0000256" key="6">
    <source>
        <dbReference type="ARBA" id="ARBA00023065"/>
    </source>
</evidence>
<evidence type="ECO:0000256" key="2">
    <source>
        <dbReference type="ARBA" id="ARBA00022448"/>
    </source>
</evidence>
<feature type="transmembrane region" description="Helical" evidence="11">
    <location>
        <begin position="198"/>
        <end position="223"/>
    </location>
</feature>
<reference evidence="14" key="2">
    <citation type="journal article" date="2016" name="Nat. Commun.">
        <title>The channel catfish genome sequence provides insights into the evolution of scale formation in teleosts.</title>
        <authorList>
            <person name="Liu Z."/>
            <person name="Liu S."/>
            <person name="Yao J."/>
            <person name="Bao L."/>
            <person name="Zhang J."/>
            <person name="Li Y."/>
            <person name="Jiang C."/>
            <person name="Sun L."/>
            <person name="Wang R."/>
            <person name="Zhang Y."/>
            <person name="Zhou T."/>
            <person name="Zeng Q."/>
            <person name="Fu Q."/>
            <person name="Gao S."/>
            <person name="Li N."/>
            <person name="Koren S."/>
            <person name="Jiang Y."/>
            <person name="Zimin A."/>
            <person name="Xu P."/>
            <person name="Phillippy A.M."/>
            <person name="Geng X."/>
            <person name="Song L."/>
            <person name="Sun F."/>
            <person name="Li C."/>
            <person name="Wang X."/>
            <person name="Chen A."/>
            <person name="Jin Y."/>
            <person name="Yuan Z."/>
            <person name="Yang Y."/>
            <person name="Tan S."/>
            <person name="Peatman E."/>
            <person name="Lu J."/>
            <person name="Qin Z."/>
            <person name="Dunham R."/>
            <person name="Li Z."/>
            <person name="Sonstegard T."/>
            <person name="Feng J."/>
            <person name="Danzmann R.G."/>
            <person name="Schroeder S."/>
            <person name="Scheffler B."/>
            <person name="Duke M.V."/>
            <person name="Ballard L."/>
            <person name="Kucuktas H."/>
            <person name="Kaltenboeck L."/>
            <person name="Liu H."/>
            <person name="Armbruster J."/>
            <person name="Xie Y."/>
            <person name="Kirby M.L."/>
            <person name="Tian Y."/>
            <person name="Flanagan M.E."/>
            <person name="Mu W."/>
            <person name="Waldbieser G.C."/>
        </authorList>
    </citation>
    <scope>NUCLEOTIDE SEQUENCE [LARGE SCALE GENOMIC DNA]</scope>
    <source>
        <strain evidence="14">SDA103</strain>
    </source>
</reference>
<feature type="domain" description="CBS" evidence="12">
    <location>
        <begin position="649"/>
        <end position="715"/>
    </location>
</feature>
<name>W5UIQ3_ICTPU</name>
<dbReference type="Pfam" id="PF00654">
    <property type="entry name" value="Voltage_CLC"/>
    <property type="match status" value="1"/>
</dbReference>
<evidence type="ECO:0000256" key="4">
    <source>
        <dbReference type="ARBA" id="ARBA00022753"/>
    </source>
</evidence>
<dbReference type="GeneTree" id="ENSGT00940000153763"/>
<accession>W5UIQ3</accession>
<dbReference type="GO" id="GO:0008021">
    <property type="term" value="C:synaptic vesicle"/>
    <property type="evidence" value="ECO:0007669"/>
    <property type="project" value="TreeGrafter"/>
</dbReference>
<dbReference type="InterPro" id="IPR001807">
    <property type="entry name" value="ClC"/>
</dbReference>
<evidence type="ECO:0000256" key="8">
    <source>
        <dbReference type="ARBA" id="ARBA00023136"/>
    </source>
</evidence>
<dbReference type="GO" id="GO:0005794">
    <property type="term" value="C:Golgi apparatus"/>
    <property type="evidence" value="ECO:0007669"/>
    <property type="project" value="TreeGrafter"/>
</dbReference>
<protein>
    <recommendedName>
        <fullName evidence="11">Chloride channel protein</fullName>
    </recommendedName>
</protein>
<dbReference type="PANTHER" id="PTHR45711:SF7">
    <property type="entry name" value="H(+)_CL(-) EXCHANGE TRANSPORTER 5"/>
    <property type="match status" value="1"/>
</dbReference>
<dbReference type="RefSeq" id="XP_017327757.1">
    <property type="nucleotide sequence ID" value="XM_017472268.3"/>
</dbReference>
<proteinExistence type="evidence at transcript level"/>
<dbReference type="InterPro" id="IPR014743">
    <property type="entry name" value="Cl-channel_core"/>
</dbReference>
<gene>
    <name evidence="13" type="primary">CLCN5</name>
    <name evidence="15" type="synonym">clcn5b</name>
</gene>
<dbReference type="CDD" id="cd04591">
    <property type="entry name" value="CBS_pair_voltage-gated_CLC_euk_bac"/>
    <property type="match status" value="1"/>
</dbReference>
<dbReference type="Proteomes" id="UP000221080">
    <property type="component" value="Chromosome 7"/>
</dbReference>